<dbReference type="InterPro" id="IPR045336">
    <property type="entry name" value="MmgE_PrpD_N"/>
</dbReference>
<dbReference type="RefSeq" id="WP_189132793.1">
    <property type="nucleotide sequence ID" value="NZ_BMMS01000015.1"/>
</dbReference>
<protein>
    <recommendedName>
        <fullName evidence="7">MmgE/PrpD family protein</fullName>
    </recommendedName>
</protein>
<sequence>MSAIRPAAPEAEGDGGRPSPPLARTLADWTAGLRHEDIPGRVLEVATSQVVSHIATIRASAGHPMGRKLISAFGPLSAGDPHRGAYLLAALSSCLYYEDTLYAGHVSHAAVGVPLAHQEAQRLDGRRMLTAVTAANECASRVTAAATLGPFRGQWAGHTHIVASAAARLHGAGADAGTLLNAWGVALAAPPRSLRPAALGSNAKVLSAAGPVRTALDACDAALAGITGRDDLLEHPDGLLAGFAGAPIPEAVVAALGRRWHTETISFKVLPVGVHLDAPVECAAELHRRLRPSGPQDIASVDVHAPQTTMVMSRHAERYLEAGDSALPALNMSAGYNVATALLTGGLTVADLAPPFVHDPRRWELAYRVELHYDEELSREVMKATAPVGEALRQAGKRALDWVTELPGVPMEELIAELGPPSETFEHATKKLGCRVVVRMRDGREESCELDAGTGAVGSPSWSAHAELARHKLIGTGVDEETARILGRLGELSADELTDVLRGVLSL</sequence>
<feature type="region of interest" description="Disordered" evidence="2">
    <location>
        <begin position="1"/>
        <end position="21"/>
    </location>
</feature>
<dbReference type="InterPro" id="IPR042188">
    <property type="entry name" value="MmgE/PrpD_sf_2"/>
</dbReference>
<dbReference type="PANTHER" id="PTHR16943:SF8">
    <property type="entry name" value="2-METHYLCITRATE DEHYDRATASE"/>
    <property type="match status" value="1"/>
</dbReference>
<gene>
    <name evidence="5" type="ORF">GCM10012280_36670</name>
</gene>
<feature type="domain" description="MmgE/PrpD C-terminal" evidence="4">
    <location>
        <begin position="271"/>
        <end position="392"/>
    </location>
</feature>
<reference evidence="5" key="2">
    <citation type="submission" date="2020-09" db="EMBL/GenBank/DDBJ databases">
        <authorList>
            <person name="Sun Q."/>
            <person name="Zhou Y."/>
        </authorList>
    </citation>
    <scope>NUCLEOTIDE SEQUENCE</scope>
    <source>
        <strain evidence="5">CGMCC 4.7201</strain>
    </source>
</reference>
<dbReference type="Gene3D" id="3.30.1330.120">
    <property type="entry name" value="2-methylcitrate dehydratase PrpD"/>
    <property type="match status" value="1"/>
</dbReference>
<accession>A0A917ZTC0</accession>
<organism evidence="5 6">
    <name type="scientific">Wenjunlia tyrosinilytica</name>
    <dbReference type="NCBI Taxonomy" id="1544741"/>
    <lineage>
        <taxon>Bacteria</taxon>
        <taxon>Bacillati</taxon>
        <taxon>Actinomycetota</taxon>
        <taxon>Actinomycetes</taxon>
        <taxon>Kitasatosporales</taxon>
        <taxon>Streptomycetaceae</taxon>
        <taxon>Wenjunlia</taxon>
    </lineage>
</organism>
<evidence type="ECO:0000313" key="5">
    <source>
        <dbReference type="EMBL" id="GGO90654.1"/>
    </source>
</evidence>
<dbReference type="InterPro" id="IPR005656">
    <property type="entry name" value="MmgE_PrpD"/>
</dbReference>
<dbReference type="Gene3D" id="1.10.4100.10">
    <property type="entry name" value="2-methylcitrate dehydratase PrpD"/>
    <property type="match status" value="1"/>
</dbReference>
<dbReference type="PANTHER" id="PTHR16943">
    <property type="entry name" value="2-METHYLCITRATE DEHYDRATASE-RELATED"/>
    <property type="match status" value="1"/>
</dbReference>
<dbReference type="GO" id="GO:0016829">
    <property type="term" value="F:lyase activity"/>
    <property type="evidence" value="ECO:0007669"/>
    <property type="project" value="InterPro"/>
</dbReference>
<proteinExistence type="inferred from homology"/>
<dbReference type="Pfam" id="PF19305">
    <property type="entry name" value="MmgE_PrpD_C"/>
    <property type="match status" value="1"/>
</dbReference>
<evidence type="ECO:0000313" key="6">
    <source>
        <dbReference type="Proteomes" id="UP000641932"/>
    </source>
</evidence>
<evidence type="ECO:0000256" key="1">
    <source>
        <dbReference type="ARBA" id="ARBA00006174"/>
    </source>
</evidence>
<comment type="similarity">
    <text evidence="1">Belongs to the PrpD family.</text>
</comment>
<evidence type="ECO:0000256" key="2">
    <source>
        <dbReference type="SAM" id="MobiDB-lite"/>
    </source>
</evidence>
<feature type="domain" description="MmgE/PrpD N-terminal" evidence="3">
    <location>
        <begin position="25"/>
        <end position="246"/>
    </location>
</feature>
<dbReference type="InterPro" id="IPR042183">
    <property type="entry name" value="MmgE/PrpD_sf_1"/>
</dbReference>
<dbReference type="InterPro" id="IPR045337">
    <property type="entry name" value="MmgE_PrpD_C"/>
</dbReference>
<evidence type="ECO:0008006" key="7">
    <source>
        <dbReference type="Google" id="ProtNLM"/>
    </source>
</evidence>
<comment type="caution">
    <text evidence="5">The sequence shown here is derived from an EMBL/GenBank/DDBJ whole genome shotgun (WGS) entry which is preliminary data.</text>
</comment>
<name>A0A917ZTC0_9ACTN</name>
<dbReference type="Proteomes" id="UP000641932">
    <property type="component" value="Unassembled WGS sequence"/>
</dbReference>
<dbReference type="SUPFAM" id="SSF103378">
    <property type="entry name" value="2-methylcitrate dehydratase PrpD"/>
    <property type="match status" value="1"/>
</dbReference>
<dbReference type="InterPro" id="IPR036148">
    <property type="entry name" value="MmgE/PrpD_sf"/>
</dbReference>
<dbReference type="Pfam" id="PF03972">
    <property type="entry name" value="MmgE_PrpD_N"/>
    <property type="match status" value="1"/>
</dbReference>
<evidence type="ECO:0000259" key="4">
    <source>
        <dbReference type="Pfam" id="PF19305"/>
    </source>
</evidence>
<keyword evidence="6" id="KW-1185">Reference proteome</keyword>
<reference evidence="5" key="1">
    <citation type="journal article" date="2014" name="Int. J. Syst. Evol. Microbiol.">
        <title>Complete genome sequence of Corynebacterium casei LMG S-19264T (=DSM 44701T), isolated from a smear-ripened cheese.</title>
        <authorList>
            <consortium name="US DOE Joint Genome Institute (JGI-PGF)"/>
            <person name="Walter F."/>
            <person name="Albersmeier A."/>
            <person name="Kalinowski J."/>
            <person name="Ruckert C."/>
        </authorList>
    </citation>
    <scope>NUCLEOTIDE SEQUENCE</scope>
    <source>
        <strain evidence="5">CGMCC 4.7201</strain>
    </source>
</reference>
<dbReference type="AlphaFoldDB" id="A0A917ZTC0"/>
<dbReference type="EMBL" id="BMMS01000015">
    <property type="protein sequence ID" value="GGO90654.1"/>
    <property type="molecule type" value="Genomic_DNA"/>
</dbReference>
<evidence type="ECO:0000259" key="3">
    <source>
        <dbReference type="Pfam" id="PF03972"/>
    </source>
</evidence>